<keyword evidence="3" id="KW-0472">Membrane</keyword>
<dbReference type="Gene3D" id="2.40.420.20">
    <property type="match status" value="1"/>
</dbReference>
<accession>A0ABT2HSS3</accession>
<dbReference type="EMBL" id="JALXMO010000036">
    <property type="protein sequence ID" value="MCT1607706.1"/>
    <property type="molecule type" value="Genomic_DNA"/>
</dbReference>
<gene>
    <name evidence="4" type="ORF">M3B43_10325</name>
</gene>
<feature type="region of interest" description="Disordered" evidence="2">
    <location>
        <begin position="1"/>
        <end position="75"/>
    </location>
</feature>
<keyword evidence="5" id="KW-1185">Reference proteome</keyword>
<evidence type="ECO:0000256" key="2">
    <source>
        <dbReference type="SAM" id="MobiDB-lite"/>
    </source>
</evidence>
<feature type="coiled-coil region" evidence="1">
    <location>
        <begin position="255"/>
        <end position="282"/>
    </location>
</feature>
<organism evidence="4 5">
    <name type="scientific">Nesterenkonia massiliensis</name>
    <dbReference type="NCBI Taxonomy" id="1232429"/>
    <lineage>
        <taxon>Bacteria</taxon>
        <taxon>Bacillati</taxon>
        <taxon>Actinomycetota</taxon>
        <taxon>Actinomycetes</taxon>
        <taxon>Micrococcales</taxon>
        <taxon>Micrococcaceae</taxon>
        <taxon>Nesterenkonia</taxon>
    </lineage>
</organism>
<keyword evidence="3" id="KW-1133">Transmembrane helix</keyword>
<protein>
    <submittedName>
        <fullName evidence="4">Uncharacterized protein</fullName>
    </submittedName>
</protein>
<feature type="compositionally biased region" description="Gly residues" evidence="2">
    <location>
        <begin position="406"/>
        <end position="416"/>
    </location>
</feature>
<keyword evidence="1" id="KW-0175">Coiled coil</keyword>
<keyword evidence="3" id="KW-0812">Transmembrane</keyword>
<comment type="caution">
    <text evidence="4">The sequence shown here is derived from an EMBL/GenBank/DDBJ whole genome shotgun (WGS) entry which is preliminary data.</text>
</comment>
<evidence type="ECO:0000313" key="4">
    <source>
        <dbReference type="EMBL" id="MCT1607706.1"/>
    </source>
</evidence>
<name>A0ABT2HSS3_9MICC</name>
<feature type="region of interest" description="Disordered" evidence="2">
    <location>
        <begin position="395"/>
        <end position="418"/>
    </location>
</feature>
<dbReference type="Proteomes" id="UP001205046">
    <property type="component" value="Unassembled WGS sequence"/>
</dbReference>
<proteinExistence type="predicted"/>
<feature type="transmembrane region" description="Helical" evidence="3">
    <location>
        <begin position="84"/>
        <end position="106"/>
    </location>
</feature>
<evidence type="ECO:0000313" key="5">
    <source>
        <dbReference type="Proteomes" id="UP001205046"/>
    </source>
</evidence>
<evidence type="ECO:0000256" key="1">
    <source>
        <dbReference type="SAM" id="Coils"/>
    </source>
</evidence>
<dbReference type="RefSeq" id="WP_260073586.1">
    <property type="nucleotide sequence ID" value="NZ_JALXMO010000036.1"/>
</dbReference>
<sequence>MSGGEKPETQRVGFSELINRSRRERRSQHTDEDTTQEYDPTAIQAVTEGPQQYSDEELHDDAPEGMADVSVPDHVKPPRANRTILLVAVASVISLVAGFLLSLMVVSPAQRAAEAAPPQAGPITVPVEERQLATDLTLRGDAQYDDPVSVSLDGGDGGGPAVVTGHVPEVGQELSPGDVLIEITGRPVIVLPGELPAYRSLRIGSAGPDVVQLRSALLELGYAAGHTASDVYDYDLSLAVEALYSNAGYAPPEPEEGAREMLNAAREELRSAQQTLTIAQTDYERADSDDRTIELAARDAAAAAVQDANAAVDRAWLETLTPLPLDELVYVDSLPRRVDSVSVSRGDTVSGDAITISGAELQILASVAAADAALISEDMQVLLSLEDQEISASVAEVRRRPSGSYDGEGAGTGSSGGDRMEVVLVPEELSEEQRAQLVGTNVRVTIPMESTGGEVMVVPVAAVTAGPGGESRVEVLGEGDETDVVRVTTGLTAEGYVEITAEDLAPGDLVVVGR</sequence>
<reference evidence="4 5" key="1">
    <citation type="submission" date="2022-04" db="EMBL/GenBank/DDBJ databases">
        <title>Human microbiome associated bacterial genomes.</title>
        <authorList>
            <person name="Sandstrom S."/>
            <person name="Salamzade R."/>
            <person name="Kalan L.R."/>
        </authorList>
    </citation>
    <scope>NUCLEOTIDE SEQUENCE [LARGE SCALE GENOMIC DNA]</scope>
    <source>
        <strain evidence="5">p3-SID767</strain>
    </source>
</reference>
<dbReference type="PANTHER" id="PTHR30469">
    <property type="entry name" value="MULTIDRUG RESISTANCE PROTEIN MDTA"/>
    <property type="match status" value="1"/>
</dbReference>
<evidence type="ECO:0000256" key="3">
    <source>
        <dbReference type="SAM" id="Phobius"/>
    </source>
</evidence>